<protein>
    <submittedName>
        <fullName evidence="1">Uncharacterized protein</fullName>
    </submittedName>
</protein>
<organism evidence="1 2">
    <name type="scientific">Favolaschia claudopus</name>
    <dbReference type="NCBI Taxonomy" id="2862362"/>
    <lineage>
        <taxon>Eukaryota</taxon>
        <taxon>Fungi</taxon>
        <taxon>Dikarya</taxon>
        <taxon>Basidiomycota</taxon>
        <taxon>Agaricomycotina</taxon>
        <taxon>Agaricomycetes</taxon>
        <taxon>Agaricomycetidae</taxon>
        <taxon>Agaricales</taxon>
        <taxon>Marasmiineae</taxon>
        <taxon>Mycenaceae</taxon>
        <taxon>Favolaschia</taxon>
    </lineage>
</organism>
<evidence type="ECO:0000313" key="2">
    <source>
        <dbReference type="Proteomes" id="UP001362999"/>
    </source>
</evidence>
<gene>
    <name evidence="1" type="ORF">R3P38DRAFT_721775</name>
</gene>
<accession>A0AAV9Z4P3</accession>
<proteinExistence type="predicted"/>
<sequence length="131" mass="14257">MTSCLRILLLGQCRRRLHAASDILSKSATQVPRSGSLITSALIVDDVLAYLYRACEPFIPYSCSRGALIIVSTPISLMERASQSPCVFLRRRATDGTSLRTLAREGISCFETLYLLSSTNTSSKPSILSPA</sequence>
<dbReference type="AlphaFoldDB" id="A0AAV9Z4P3"/>
<dbReference type="EMBL" id="JAWWNJ010000211">
    <property type="protein sequence ID" value="KAK6971480.1"/>
    <property type="molecule type" value="Genomic_DNA"/>
</dbReference>
<evidence type="ECO:0000313" key="1">
    <source>
        <dbReference type="EMBL" id="KAK6971480.1"/>
    </source>
</evidence>
<dbReference type="Proteomes" id="UP001362999">
    <property type="component" value="Unassembled WGS sequence"/>
</dbReference>
<comment type="caution">
    <text evidence="1">The sequence shown here is derived from an EMBL/GenBank/DDBJ whole genome shotgun (WGS) entry which is preliminary data.</text>
</comment>
<keyword evidence="2" id="KW-1185">Reference proteome</keyword>
<reference evidence="1 2" key="1">
    <citation type="journal article" date="2024" name="J Genomics">
        <title>Draft genome sequencing and assembly of Favolaschia claudopus CIRM-BRFM 2984 isolated from oak limbs.</title>
        <authorList>
            <person name="Navarro D."/>
            <person name="Drula E."/>
            <person name="Chaduli D."/>
            <person name="Cazenave R."/>
            <person name="Ahrendt S."/>
            <person name="Wang J."/>
            <person name="Lipzen A."/>
            <person name="Daum C."/>
            <person name="Barry K."/>
            <person name="Grigoriev I.V."/>
            <person name="Favel A."/>
            <person name="Rosso M.N."/>
            <person name="Martin F."/>
        </authorList>
    </citation>
    <scope>NUCLEOTIDE SEQUENCE [LARGE SCALE GENOMIC DNA]</scope>
    <source>
        <strain evidence="1 2">CIRM-BRFM 2984</strain>
    </source>
</reference>
<name>A0AAV9Z4P3_9AGAR</name>